<feature type="transmembrane region" description="Helical" evidence="2">
    <location>
        <begin position="82"/>
        <end position="107"/>
    </location>
</feature>
<comment type="caution">
    <text evidence="3">The sequence shown here is derived from an EMBL/GenBank/DDBJ whole genome shotgun (WGS) entry which is preliminary data.</text>
</comment>
<keyword evidence="2" id="KW-0812">Transmembrane</keyword>
<accession>A0ABU8BCD9</accession>
<reference evidence="3 4" key="1">
    <citation type="submission" date="2024-02" db="EMBL/GenBank/DDBJ databases">
        <title>Adaptive strategies in a cosmopolitan and abundant soil bacterium.</title>
        <authorList>
            <person name="Carini P."/>
        </authorList>
    </citation>
    <scope>NUCLEOTIDE SEQUENCE [LARGE SCALE GENOMIC DNA]</scope>
    <source>
        <strain evidence="3 4">AZCC 1608</strain>
    </source>
</reference>
<feature type="compositionally biased region" description="Polar residues" evidence="1">
    <location>
        <begin position="1"/>
        <end position="12"/>
    </location>
</feature>
<name>A0ABU8BCD9_9BRAD</name>
<keyword evidence="4" id="KW-1185">Reference proteome</keyword>
<evidence type="ECO:0000313" key="3">
    <source>
        <dbReference type="EMBL" id="MEH2556229.1"/>
    </source>
</evidence>
<organism evidence="3 4">
    <name type="scientific">Bradyrhizobium algeriense</name>
    <dbReference type="NCBI Taxonomy" id="634784"/>
    <lineage>
        <taxon>Bacteria</taxon>
        <taxon>Pseudomonadati</taxon>
        <taxon>Pseudomonadota</taxon>
        <taxon>Alphaproteobacteria</taxon>
        <taxon>Hyphomicrobiales</taxon>
        <taxon>Nitrobacteraceae</taxon>
        <taxon>Bradyrhizobium</taxon>
    </lineage>
</organism>
<feature type="region of interest" description="Disordered" evidence="1">
    <location>
        <begin position="1"/>
        <end position="51"/>
    </location>
</feature>
<evidence type="ECO:0008006" key="5">
    <source>
        <dbReference type="Google" id="ProtNLM"/>
    </source>
</evidence>
<sequence length="188" mass="20508">MSFSANDHSNSDNAEDPLYYAPRSARGMANPRSNAAPQTRSDHLHPTPPLSHYDEMREEAFAKSTRPLESQFVYERRPRRGLLATAGAIAAAIGVTAILALVLFNVFPRSKTDPSEIAVSISTPASATPAPVTTEDSQALLQGFKQFQRIQEGQDPAVSEPASAGTAKEAPEKSQALLEKFMQWQQRK</sequence>
<gene>
    <name evidence="3" type="ORF">V1286_003758</name>
</gene>
<proteinExistence type="predicted"/>
<dbReference type="Proteomes" id="UP001364224">
    <property type="component" value="Unassembled WGS sequence"/>
</dbReference>
<keyword evidence="2" id="KW-1133">Transmembrane helix</keyword>
<keyword evidence="2" id="KW-0472">Membrane</keyword>
<evidence type="ECO:0000256" key="2">
    <source>
        <dbReference type="SAM" id="Phobius"/>
    </source>
</evidence>
<feature type="region of interest" description="Disordered" evidence="1">
    <location>
        <begin position="151"/>
        <end position="173"/>
    </location>
</feature>
<evidence type="ECO:0000256" key="1">
    <source>
        <dbReference type="SAM" id="MobiDB-lite"/>
    </source>
</evidence>
<dbReference type="EMBL" id="JAZHRV010000001">
    <property type="protein sequence ID" value="MEH2556229.1"/>
    <property type="molecule type" value="Genomic_DNA"/>
</dbReference>
<protein>
    <recommendedName>
        <fullName evidence="5">Transmembrane protein</fullName>
    </recommendedName>
</protein>
<evidence type="ECO:0000313" key="4">
    <source>
        <dbReference type="Proteomes" id="UP001364224"/>
    </source>
</evidence>
<dbReference type="RefSeq" id="WP_334481536.1">
    <property type="nucleotide sequence ID" value="NZ_JAZHRV010000001.1"/>
</dbReference>